<keyword evidence="2" id="KW-1185">Reference proteome</keyword>
<organism evidence="1 2">
    <name type="scientific">Hypocrea virens (strain Gv29-8 / FGSC 10586)</name>
    <name type="common">Gliocladium virens</name>
    <name type="synonym">Trichoderma virens</name>
    <dbReference type="NCBI Taxonomy" id="413071"/>
    <lineage>
        <taxon>Eukaryota</taxon>
        <taxon>Fungi</taxon>
        <taxon>Dikarya</taxon>
        <taxon>Ascomycota</taxon>
        <taxon>Pezizomycotina</taxon>
        <taxon>Sordariomycetes</taxon>
        <taxon>Hypocreomycetidae</taxon>
        <taxon>Hypocreales</taxon>
        <taxon>Hypocreaceae</taxon>
        <taxon>Trichoderma</taxon>
    </lineage>
</organism>
<dbReference type="HOGENOM" id="CLU_1635637_0_0_1"/>
<evidence type="ECO:0000313" key="2">
    <source>
        <dbReference type="Proteomes" id="UP000007115"/>
    </source>
</evidence>
<reference evidence="1 2" key="1">
    <citation type="journal article" date="2011" name="Genome Biol.">
        <title>Comparative genome sequence analysis underscores mycoparasitism as the ancestral life style of Trichoderma.</title>
        <authorList>
            <person name="Kubicek C.P."/>
            <person name="Herrera-Estrella A."/>
            <person name="Seidl-Seiboth V."/>
            <person name="Martinez D.A."/>
            <person name="Druzhinina I.S."/>
            <person name="Thon M."/>
            <person name="Zeilinger S."/>
            <person name="Casas-Flores S."/>
            <person name="Horwitz B.A."/>
            <person name="Mukherjee P.K."/>
            <person name="Mukherjee M."/>
            <person name="Kredics L."/>
            <person name="Alcaraz L.D."/>
            <person name="Aerts A."/>
            <person name="Antal Z."/>
            <person name="Atanasova L."/>
            <person name="Cervantes-Badillo M.G."/>
            <person name="Challacombe J."/>
            <person name="Chertkov O."/>
            <person name="McCluskey K."/>
            <person name="Coulpier F."/>
            <person name="Deshpande N."/>
            <person name="von Doehren H."/>
            <person name="Ebbole D.J."/>
            <person name="Esquivel-Naranjo E.U."/>
            <person name="Fekete E."/>
            <person name="Flipphi M."/>
            <person name="Glaser F."/>
            <person name="Gomez-Rodriguez E.Y."/>
            <person name="Gruber S."/>
            <person name="Han C."/>
            <person name="Henrissat B."/>
            <person name="Hermosa R."/>
            <person name="Hernandez-Onate M."/>
            <person name="Karaffa L."/>
            <person name="Kosti I."/>
            <person name="Le Crom S."/>
            <person name="Lindquist E."/>
            <person name="Lucas S."/>
            <person name="Luebeck M."/>
            <person name="Luebeck P.S."/>
            <person name="Margeot A."/>
            <person name="Metz B."/>
            <person name="Misra M."/>
            <person name="Nevalainen H."/>
            <person name="Omann M."/>
            <person name="Packer N."/>
            <person name="Perrone G."/>
            <person name="Uresti-Rivera E.E."/>
            <person name="Salamov A."/>
            <person name="Schmoll M."/>
            <person name="Seiboth B."/>
            <person name="Shapiro H."/>
            <person name="Sukno S."/>
            <person name="Tamayo-Ramos J.A."/>
            <person name="Tisch D."/>
            <person name="Wiest A."/>
            <person name="Wilkinson H.H."/>
            <person name="Zhang M."/>
            <person name="Coutinho P.M."/>
            <person name="Kenerley C.M."/>
            <person name="Monte E."/>
            <person name="Baker S.E."/>
            <person name="Grigoriev I.V."/>
        </authorList>
    </citation>
    <scope>NUCLEOTIDE SEQUENCE [LARGE SCALE GENOMIC DNA]</scope>
    <source>
        <strain evidence="2">Gv29-8 / FGSC 10586</strain>
    </source>
</reference>
<accession>G9N5R2</accession>
<dbReference type="AlphaFoldDB" id="G9N5R2"/>
<gene>
    <name evidence="1" type="ORF">TRIVIDRAFT_67316</name>
</gene>
<dbReference type="EMBL" id="ABDF02000087">
    <property type="protein sequence ID" value="EHK18104.1"/>
    <property type="molecule type" value="Genomic_DNA"/>
</dbReference>
<evidence type="ECO:0000313" key="1">
    <source>
        <dbReference type="EMBL" id="EHK18104.1"/>
    </source>
</evidence>
<sequence length="162" mass="18861">MLHTVQNCPCRPLGDEFEQIITFNPHTHPYHDRKFRTYPRPFPSKPSILLDEYSNVSEESVSGRYNLGVFYWLSSLFFAGYRKVLKHEDLYPLDNELRSELLAKKKSDAWEKVPGKRRPGALFSSWMGAFCIDLLVTPQTQQFDNNDYGLIGAYILHHYAQS</sequence>
<dbReference type="Proteomes" id="UP000007115">
    <property type="component" value="Unassembled WGS sequence"/>
</dbReference>
<proteinExistence type="predicted"/>
<protein>
    <submittedName>
        <fullName evidence="1">Uncharacterized protein</fullName>
    </submittedName>
</protein>
<dbReference type="RefSeq" id="XP_013952302.1">
    <property type="nucleotide sequence ID" value="XM_014096827.1"/>
</dbReference>
<comment type="caution">
    <text evidence="1">The sequence shown here is derived from an EMBL/GenBank/DDBJ whole genome shotgun (WGS) entry which is preliminary data.</text>
</comment>
<name>G9N5R2_HYPVG</name>
<dbReference type="OrthoDB" id="4765010at2759"/>
<dbReference type="InParanoid" id="G9N5R2"/>
<dbReference type="GeneID" id="25796940"/>
<dbReference type="STRING" id="413071.G9N5R2"/>
<dbReference type="VEuPathDB" id="FungiDB:TRIVIDRAFT_67316"/>